<dbReference type="InterPro" id="IPR036388">
    <property type="entry name" value="WH-like_DNA-bd_sf"/>
</dbReference>
<dbReference type="PROSITE" id="PS50110">
    <property type="entry name" value="RESPONSE_REGULATORY"/>
    <property type="match status" value="1"/>
</dbReference>
<evidence type="ECO:0000256" key="4">
    <source>
        <dbReference type="SAM" id="MobiDB-lite"/>
    </source>
</evidence>
<sequence>MRVLIAEDESLLATSIARGLDRESMAVDVAGDGAQALEFLDFYTYDVAILDRDLPAVHGDEVCRRIVAEHPGTRVLMLTAARSLDDRVGGFELGADDYLTKPFEFPELVARVRALARRSQRATAPVLASAGVRLDQFRHRVTRDGAQVRLSPKEFAVLQVLMEAAGGVISAEELLEKAWDANADPFSNSIRVTIFHLRKKLGEPPVIHTAPGAGYFFSAPGAEEPGAGPAAEGGTRRGGARGNGR</sequence>
<dbReference type="SMART" id="SM00862">
    <property type="entry name" value="Trans_reg_C"/>
    <property type="match status" value="1"/>
</dbReference>
<evidence type="ECO:0000256" key="1">
    <source>
        <dbReference type="ARBA" id="ARBA00023125"/>
    </source>
</evidence>
<dbReference type="SUPFAM" id="SSF52172">
    <property type="entry name" value="CheY-like"/>
    <property type="match status" value="1"/>
</dbReference>
<dbReference type="InterPro" id="IPR001867">
    <property type="entry name" value="OmpR/PhoB-type_DNA-bd"/>
</dbReference>
<accession>A0ABN4DE14</accession>
<organism evidence="7 8">
    <name type="scientific">Corynebacterium atypicum</name>
    <dbReference type="NCBI Taxonomy" id="191610"/>
    <lineage>
        <taxon>Bacteria</taxon>
        <taxon>Bacillati</taxon>
        <taxon>Actinomycetota</taxon>
        <taxon>Actinomycetes</taxon>
        <taxon>Mycobacteriales</taxon>
        <taxon>Corynebacteriaceae</taxon>
        <taxon>Corynebacterium</taxon>
    </lineage>
</organism>
<dbReference type="PANTHER" id="PTHR48111">
    <property type="entry name" value="REGULATOR OF RPOS"/>
    <property type="match status" value="1"/>
</dbReference>
<feature type="domain" description="OmpR/PhoB-type" evidence="6">
    <location>
        <begin position="124"/>
        <end position="219"/>
    </location>
</feature>
<reference evidence="7 8" key="1">
    <citation type="submission" date="2014-07" db="EMBL/GenBank/DDBJ databases">
        <title>Complete genome sequence of Corynebacterium atypicum DSM 44849: identifiction of the mycolic acid biosynthesis genes.</title>
        <authorList>
            <person name="Tippelt A."/>
            <person name="Mollmann S."/>
            <person name="Albersmeier A."/>
            <person name="Jaenicke S."/>
            <person name="Ruckert C."/>
            <person name="Tauch A."/>
        </authorList>
    </citation>
    <scope>NUCLEOTIDE SEQUENCE [LARGE SCALE GENOMIC DNA]</scope>
    <source>
        <strain evidence="7 8">R2070</strain>
    </source>
</reference>
<dbReference type="Pfam" id="PF00486">
    <property type="entry name" value="Trans_reg_C"/>
    <property type="match status" value="1"/>
</dbReference>
<feature type="compositionally biased region" description="Low complexity" evidence="4">
    <location>
        <begin position="220"/>
        <end position="233"/>
    </location>
</feature>
<dbReference type="InterPro" id="IPR039420">
    <property type="entry name" value="WalR-like"/>
</dbReference>
<dbReference type="PANTHER" id="PTHR48111:SF36">
    <property type="entry name" value="TRANSCRIPTIONAL REGULATORY PROTEIN CUTR"/>
    <property type="match status" value="1"/>
</dbReference>
<evidence type="ECO:0000259" key="5">
    <source>
        <dbReference type="PROSITE" id="PS50110"/>
    </source>
</evidence>
<dbReference type="Gene3D" id="1.10.10.10">
    <property type="entry name" value="Winged helix-like DNA-binding domain superfamily/Winged helix DNA-binding domain"/>
    <property type="match status" value="1"/>
</dbReference>
<dbReference type="EMBL" id="CP008944">
    <property type="protein sequence ID" value="AIG64623.1"/>
    <property type="molecule type" value="Genomic_DNA"/>
</dbReference>
<evidence type="ECO:0000313" key="8">
    <source>
        <dbReference type="Proteomes" id="UP000028504"/>
    </source>
</evidence>
<dbReference type="CDD" id="cd00383">
    <property type="entry name" value="trans_reg_C"/>
    <property type="match status" value="1"/>
</dbReference>
<feature type="compositionally biased region" description="Gly residues" evidence="4">
    <location>
        <begin position="236"/>
        <end position="245"/>
    </location>
</feature>
<feature type="domain" description="Response regulatory" evidence="5">
    <location>
        <begin position="2"/>
        <end position="116"/>
    </location>
</feature>
<keyword evidence="2" id="KW-0597">Phosphoprotein</keyword>
<gene>
    <name evidence="7" type="ORF">CATYP_08610</name>
</gene>
<evidence type="ECO:0000256" key="3">
    <source>
        <dbReference type="PROSITE-ProRule" id="PRU01091"/>
    </source>
</evidence>
<evidence type="ECO:0000259" key="6">
    <source>
        <dbReference type="PROSITE" id="PS51755"/>
    </source>
</evidence>
<dbReference type="Gene3D" id="3.40.50.2300">
    <property type="match status" value="1"/>
</dbReference>
<dbReference type="RefSeq" id="WP_038606541.1">
    <property type="nucleotide sequence ID" value="NZ_CP008944.1"/>
</dbReference>
<proteinExistence type="predicted"/>
<keyword evidence="1 3" id="KW-0238">DNA-binding</keyword>
<dbReference type="Proteomes" id="UP000028504">
    <property type="component" value="Chromosome"/>
</dbReference>
<protein>
    <submittedName>
        <fullName evidence="7">Transcriptional regulator</fullName>
    </submittedName>
</protein>
<dbReference type="PROSITE" id="PS51755">
    <property type="entry name" value="OMPR_PHOB"/>
    <property type="match status" value="1"/>
</dbReference>
<dbReference type="Pfam" id="PF00072">
    <property type="entry name" value="Response_reg"/>
    <property type="match status" value="1"/>
</dbReference>
<name>A0ABN4DE14_9CORY</name>
<feature type="modified residue" description="4-aspartylphosphate" evidence="2">
    <location>
        <position position="51"/>
    </location>
</feature>
<feature type="DNA-binding region" description="OmpR/PhoB-type" evidence="3">
    <location>
        <begin position="124"/>
        <end position="219"/>
    </location>
</feature>
<dbReference type="SMART" id="SM00448">
    <property type="entry name" value="REC"/>
    <property type="match status" value="1"/>
</dbReference>
<dbReference type="InterPro" id="IPR011006">
    <property type="entry name" value="CheY-like_superfamily"/>
</dbReference>
<keyword evidence="8" id="KW-1185">Reference proteome</keyword>
<dbReference type="InterPro" id="IPR001789">
    <property type="entry name" value="Sig_transdc_resp-reg_receiver"/>
</dbReference>
<evidence type="ECO:0000256" key="2">
    <source>
        <dbReference type="PROSITE-ProRule" id="PRU00169"/>
    </source>
</evidence>
<dbReference type="Gene3D" id="6.10.250.690">
    <property type="match status" value="1"/>
</dbReference>
<evidence type="ECO:0000313" key="7">
    <source>
        <dbReference type="EMBL" id="AIG64623.1"/>
    </source>
</evidence>
<feature type="region of interest" description="Disordered" evidence="4">
    <location>
        <begin position="220"/>
        <end position="245"/>
    </location>
</feature>